<proteinExistence type="predicted"/>
<dbReference type="InterPro" id="IPR004304">
    <property type="entry name" value="FmdA_AmdA"/>
</dbReference>
<dbReference type="Gene3D" id="3.10.28.20">
    <property type="entry name" value="Acetamidase/Formamidase-like domains"/>
    <property type="match status" value="1"/>
</dbReference>
<dbReference type="AlphaFoldDB" id="A0A4Y7WLB2"/>
<organism evidence="2 3">
    <name type="scientific">Shouchella lehensis</name>
    <dbReference type="NCBI Taxonomy" id="300825"/>
    <lineage>
        <taxon>Bacteria</taxon>
        <taxon>Bacillati</taxon>
        <taxon>Bacillota</taxon>
        <taxon>Bacilli</taxon>
        <taxon>Bacillales</taxon>
        <taxon>Bacillaceae</taxon>
        <taxon>Shouchella</taxon>
    </lineage>
</organism>
<evidence type="ECO:0000313" key="2">
    <source>
        <dbReference type="EMBL" id="TES49459.1"/>
    </source>
</evidence>
<dbReference type="Pfam" id="PF03069">
    <property type="entry name" value="FmdA_AmdA"/>
    <property type="match status" value="1"/>
</dbReference>
<keyword evidence="1" id="KW-0812">Transmembrane</keyword>
<name>A0A4Y7WLB2_9BACI</name>
<dbReference type="PANTHER" id="PTHR31891">
    <property type="entry name" value="FORMAMIDASE C869.04-RELATED"/>
    <property type="match status" value="1"/>
</dbReference>
<dbReference type="SUPFAM" id="SSF141130">
    <property type="entry name" value="Acetamidase/Formamidase-like"/>
    <property type="match status" value="1"/>
</dbReference>
<protein>
    <submittedName>
        <fullName evidence="2">LPXTG cell wall anchor domain-containing protein</fullName>
    </submittedName>
</protein>
<keyword evidence="1" id="KW-1133">Transmembrane helix</keyword>
<comment type="caution">
    <text evidence="2">The sequence shown here is derived from an EMBL/GenBank/DDBJ whole genome shotgun (WGS) entry which is preliminary data.</text>
</comment>
<evidence type="ECO:0000313" key="3">
    <source>
        <dbReference type="Proteomes" id="UP000298210"/>
    </source>
</evidence>
<evidence type="ECO:0000256" key="1">
    <source>
        <dbReference type="SAM" id="Phobius"/>
    </source>
</evidence>
<dbReference type="PANTHER" id="PTHR31891:SF1">
    <property type="entry name" value="FORMAMIDASE C869.04-RELATED"/>
    <property type="match status" value="1"/>
</dbReference>
<sequence length="445" mass="48300">MEGERDMKGLAVGLGVGSALATQGVYAEEFPLHTMEPQEAEGQHYVPSTVENVRWGELPNRKSAPVLKMESGETITFDTVSAEGLLDDQGRDPISYFGQYGVKPKDILSEAIAIAESDIVNKFGEHGPHIVTGPVEIKGAEPGDVLKVETLSLTPRVPYGVISNRHGRGALPGEFPENDGPDEEASLENPELFNNVSVFTPITMRNGQWYGEIPDEDVFFPLQPFMGMMGVATDTIDRVDSVPPTRTGGNMDINDLGVGSTLYLPIEVEGGMFYTGDPHFSQGDGEVALSALEGSLRVTFRLSVLKKGDPGIPGNAHTFNHPIGETEDYWLPIGLDEDLNEAMKEATRQSIDFLEHHYGMNRAKALAYLSAATDFEVSQVVDRTKGINGKIRKADFEKRLPNELAATTEGGHLPQTSTNYVAWIIGGLSIVGAAFALGRRKKRSV</sequence>
<reference evidence="2 3" key="1">
    <citation type="submission" date="2019-03" db="EMBL/GenBank/DDBJ databases">
        <authorList>
            <person name="Liu G."/>
        </authorList>
    </citation>
    <scope>NUCLEOTIDE SEQUENCE [LARGE SCALE GENOMIC DNA]</scope>
    <source>
        <strain evidence="2 3">DSM 19099</strain>
    </source>
</reference>
<accession>A0A4Y7WLB2</accession>
<dbReference type="NCBIfam" id="TIGR01167">
    <property type="entry name" value="LPXTG_anchor"/>
    <property type="match status" value="1"/>
</dbReference>
<gene>
    <name evidence="2" type="ORF">E2L03_08290</name>
</gene>
<dbReference type="Gene3D" id="2.60.120.580">
    <property type="entry name" value="Acetamidase/Formamidase-like domains"/>
    <property type="match status" value="2"/>
</dbReference>
<dbReference type="Proteomes" id="UP000298210">
    <property type="component" value="Unassembled WGS sequence"/>
</dbReference>
<feature type="transmembrane region" description="Helical" evidence="1">
    <location>
        <begin position="420"/>
        <end position="438"/>
    </location>
</feature>
<dbReference type="GO" id="GO:0016811">
    <property type="term" value="F:hydrolase activity, acting on carbon-nitrogen (but not peptide) bonds, in linear amides"/>
    <property type="evidence" value="ECO:0007669"/>
    <property type="project" value="InterPro"/>
</dbReference>
<keyword evidence="1" id="KW-0472">Membrane</keyword>
<dbReference type="EMBL" id="SNUX01000002">
    <property type="protein sequence ID" value="TES49459.1"/>
    <property type="molecule type" value="Genomic_DNA"/>
</dbReference>